<proteinExistence type="predicted"/>
<evidence type="ECO:0000313" key="5">
    <source>
        <dbReference type="EMBL" id="GLR68830.1"/>
    </source>
</evidence>
<name>A0ABQ6A8M0_9PROT</name>
<reference evidence="6" key="1">
    <citation type="journal article" date="2019" name="Int. J. Syst. Evol. Microbiol.">
        <title>The Global Catalogue of Microorganisms (GCM) 10K type strain sequencing project: providing services to taxonomists for standard genome sequencing and annotation.</title>
        <authorList>
            <consortium name="The Broad Institute Genomics Platform"/>
            <consortium name="The Broad Institute Genome Sequencing Center for Infectious Disease"/>
            <person name="Wu L."/>
            <person name="Ma J."/>
        </authorList>
    </citation>
    <scope>NUCLEOTIDE SEQUENCE [LARGE SCALE GENOMIC DNA]</scope>
    <source>
        <strain evidence="6">NBRC 112502</strain>
    </source>
</reference>
<dbReference type="InterPro" id="IPR010488">
    <property type="entry name" value="Zeta_toxin_domain"/>
</dbReference>
<dbReference type="InterPro" id="IPR027417">
    <property type="entry name" value="P-loop_NTPase"/>
</dbReference>
<accession>A0ABQ6A8M0</accession>
<gene>
    <name evidence="5" type="ORF">GCM10010909_35120</name>
</gene>
<dbReference type="Gene3D" id="3.40.50.300">
    <property type="entry name" value="P-loop containing nucleotide triphosphate hydrolases"/>
    <property type="match status" value="1"/>
</dbReference>
<dbReference type="SUPFAM" id="SSF52540">
    <property type="entry name" value="P-loop containing nucleoside triphosphate hydrolases"/>
    <property type="match status" value="1"/>
</dbReference>
<organism evidence="5 6">
    <name type="scientific">Acidocella aquatica</name>
    <dbReference type="NCBI Taxonomy" id="1922313"/>
    <lineage>
        <taxon>Bacteria</taxon>
        <taxon>Pseudomonadati</taxon>
        <taxon>Pseudomonadota</taxon>
        <taxon>Alphaproteobacteria</taxon>
        <taxon>Acetobacterales</taxon>
        <taxon>Acidocellaceae</taxon>
        <taxon>Acidocella</taxon>
    </lineage>
</organism>
<sequence length="294" mass="31794">MPDTNPQKPSTGLPKPKAGAPFTPGSNAVRGREVDLTALAPKQEPEPLIEQGIDLSGQPKIIFAAGRGKTGKTTLLRWIAEKTVQSGGETILADIDPSNASFSQYFEGVVRPETDNPAGVTRWLQQLMEHCVKNRQSAIVDLGGGDTTLRTLASEMPELASQIEASGLAPVMLYMLGTQAEDLIPALTLTSRGFSAKAQALVLNEVAIDAGATRREAFARITTLPGFAELARSSVQVWMPRLFAAEAVEIRRCLFHDARDGLVSPPLGIFDAARVRAWMDTMDRRFEGIGSWIR</sequence>
<comment type="caution">
    <text evidence="5">The sequence shown here is derived from an EMBL/GenBank/DDBJ whole genome shotgun (WGS) entry which is preliminary data.</text>
</comment>
<dbReference type="Proteomes" id="UP001156641">
    <property type="component" value="Unassembled WGS sequence"/>
</dbReference>
<feature type="compositionally biased region" description="Polar residues" evidence="3">
    <location>
        <begin position="1"/>
        <end position="10"/>
    </location>
</feature>
<keyword evidence="2" id="KW-0067">ATP-binding</keyword>
<evidence type="ECO:0000256" key="1">
    <source>
        <dbReference type="ARBA" id="ARBA00022741"/>
    </source>
</evidence>
<keyword evidence="6" id="KW-1185">Reference proteome</keyword>
<keyword evidence="1" id="KW-0547">Nucleotide-binding</keyword>
<dbReference type="Pfam" id="PF06414">
    <property type="entry name" value="Zeta_toxin"/>
    <property type="match status" value="1"/>
</dbReference>
<evidence type="ECO:0000313" key="6">
    <source>
        <dbReference type="Proteomes" id="UP001156641"/>
    </source>
</evidence>
<feature type="region of interest" description="Disordered" evidence="3">
    <location>
        <begin position="1"/>
        <end position="31"/>
    </location>
</feature>
<evidence type="ECO:0000259" key="4">
    <source>
        <dbReference type="Pfam" id="PF06414"/>
    </source>
</evidence>
<dbReference type="EMBL" id="BSOS01000097">
    <property type="protein sequence ID" value="GLR68830.1"/>
    <property type="molecule type" value="Genomic_DNA"/>
</dbReference>
<dbReference type="RefSeq" id="WP_284259691.1">
    <property type="nucleotide sequence ID" value="NZ_BSOS01000097.1"/>
</dbReference>
<feature type="domain" description="Zeta toxin" evidence="4">
    <location>
        <begin position="57"/>
        <end position="152"/>
    </location>
</feature>
<protein>
    <recommendedName>
        <fullName evidence="4">Zeta toxin domain-containing protein</fullName>
    </recommendedName>
</protein>
<evidence type="ECO:0000256" key="2">
    <source>
        <dbReference type="ARBA" id="ARBA00022840"/>
    </source>
</evidence>
<evidence type="ECO:0000256" key="3">
    <source>
        <dbReference type="SAM" id="MobiDB-lite"/>
    </source>
</evidence>